<dbReference type="PANTHER" id="PTHR45774">
    <property type="entry name" value="BTB/POZ DOMAIN-CONTAINING"/>
    <property type="match status" value="1"/>
</dbReference>
<evidence type="ECO:0008006" key="7">
    <source>
        <dbReference type="Google" id="ProtNLM"/>
    </source>
</evidence>
<dbReference type="Gene3D" id="3.90.215.10">
    <property type="entry name" value="Gamma Fibrinogen, chain A, domain 1"/>
    <property type="match status" value="1"/>
</dbReference>
<dbReference type="Gene3D" id="3.30.710.10">
    <property type="entry name" value="Potassium Channel Kv1.1, Chain A"/>
    <property type="match status" value="1"/>
</dbReference>
<dbReference type="PROSITE" id="PS50097">
    <property type="entry name" value="BTB"/>
    <property type="match status" value="1"/>
</dbReference>
<dbReference type="Gene3D" id="2.60.120.820">
    <property type="entry name" value="PHR domain"/>
    <property type="match status" value="1"/>
</dbReference>
<dbReference type="Pfam" id="PF00651">
    <property type="entry name" value="BTB"/>
    <property type="match status" value="1"/>
</dbReference>
<dbReference type="AlphaFoldDB" id="A0A8B6CDK1"/>
<accession>A0A8B6CDK1</accession>
<evidence type="ECO:0000256" key="1">
    <source>
        <dbReference type="ARBA" id="ARBA00004496"/>
    </source>
</evidence>
<evidence type="ECO:0000313" key="5">
    <source>
        <dbReference type="EMBL" id="VDI03951.1"/>
    </source>
</evidence>
<keyword evidence="2" id="KW-0963">Cytoplasm</keyword>
<evidence type="ECO:0000259" key="3">
    <source>
        <dbReference type="PROSITE" id="PS50097"/>
    </source>
</evidence>
<gene>
    <name evidence="5" type="ORF">MGAL_10B039944</name>
</gene>
<dbReference type="PANTHER" id="PTHR45774:SF4">
    <property type="entry name" value="AXUNDEAD, ISOFORM F"/>
    <property type="match status" value="1"/>
</dbReference>
<dbReference type="Pfam" id="PF07707">
    <property type="entry name" value="BACK"/>
    <property type="match status" value="1"/>
</dbReference>
<dbReference type="Gene3D" id="1.25.40.420">
    <property type="match status" value="1"/>
</dbReference>
<comment type="subcellular location">
    <subcellularLocation>
        <location evidence="1">Cytoplasm</location>
    </subcellularLocation>
</comment>
<dbReference type="EMBL" id="UYJE01001651">
    <property type="protein sequence ID" value="VDI03951.1"/>
    <property type="molecule type" value="Genomic_DNA"/>
</dbReference>
<evidence type="ECO:0000259" key="4">
    <source>
        <dbReference type="PROSITE" id="PS51406"/>
    </source>
</evidence>
<proteinExistence type="predicted"/>
<name>A0A8B6CDK1_MYTGA</name>
<dbReference type="SMART" id="SM00186">
    <property type="entry name" value="FBG"/>
    <property type="match status" value="1"/>
</dbReference>
<dbReference type="NCBIfam" id="NF040941">
    <property type="entry name" value="GGGWT_bact"/>
    <property type="match status" value="1"/>
</dbReference>
<dbReference type="GO" id="GO:0005829">
    <property type="term" value="C:cytosol"/>
    <property type="evidence" value="ECO:0007669"/>
    <property type="project" value="TreeGrafter"/>
</dbReference>
<dbReference type="InterPro" id="IPR000210">
    <property type="entry name" value="BTB/POZ_dom"/>
</dbReference>
<dbReference type="Proteomes" id="UP000596742">
    <property type="component" value="Unassembled WGS sequence"/>
</dbReference>
<dbReference type="PROSITE" id="PS51406">
    <property type="entry name" value="FIBRINOGEN_C_2"/>
    <property type="match status" value="1"/>
</dbReference>
<dbReference type="SMART" id="SM00225">
    <property type="entry name" value="BTB"/>
    <property type="match status" value="1"/>
</dbReference>
<feature type="domain" description="BTB" evidence="3">
    <location>
        <begin position="37"/>
        <end position="104"/>
    </location>
</feature>
<dbReference type="OrthoDB" id="6072904at2759"/>
<dbReference type="InterPro" id="IPR036056">
    <property type="entry name" value="Fibrinogen-like_C"/>
</dbReference>
<dbReference type="Pfam" id="PF00147">
    <property type="entry name" value="Fibrinogen_C"/>
    <property type="match status" value="1"/>
</dbReference>
<dbReference type="CDD" id="cd00087">
    <property type="entry name" value="FReD"/>
    <property type="match status" value="1"/>
</dbReference>
<dbReference type="InterPro" id="IPR011705">
    <property type="entry name" value="BACK"/>
</dbReference>
<dbReference type="SUPFAM" id="SSF56496">
    <property type="entry name" value="Fibrinogen C-terminal domain-like"/>
    <property type="match status" value="1"/>
</dbReference>
<comment type="caution">
    <text evidence="5">The sequence shown here is derived from an EMBL/GenBank/DDBJ whole genome shotgun (WGS) entry which is preliminary data.</text>
</comment>
<dbReference type="Pfam" id="PF08005">
    <property type="entry name" value="PHR"/>
    <property type="match status" value="1"/>
</dbReference>
<dbReference type="InterPro" id="IPR011333">
    <property type="entry name" value="SKP1/BTB/POZ_sf"/>
</dbReference>
<dbReference type="SMART" id="SM00875">
    <property type="entry name" value="BACK"/>
    <property type="match status" value="1"/>
</dbReference>
<dbReference type="InterPro" id="IPR002181">
    <property type="entry name" value="Fibrinogen_a/b/g_C_dom"/>
</dbReference>
<dbReference type="InterPro" id="IPR014716">
    <property type="entry name" value="Fibrinogen_a/b/g_C_1"/>
</dbReference>
<dbReference type="SUPFAM" id="SSF54695">
    <property type="entry name" value="POZ domain"/>
    <property type="match status" value="1"/>
</dbReference>
<keyword evidence="6" id="KW-1185">Reference proteome</keyword>
<protein>
    <recommendedName>
        <fullName evidence="7">BTB domain-containing protein</fullName>
    </recommendedName>
</protein>
<reference evidence="5" key="1">
    <citation type="submission" date="2018-11" db="EMBL/GenBank/DDBJ databases">
        <authorList>
            <person name="Alioto T."/>
            <person name="Alioto T."/>
        </authorList>
    </citation>
    <scope>NUCLEOTIDE SEQUENCE</scope>
</reference>
<feature type="domain" description="Fibrinogen C-terminal" evidence="4">
    <location>
        <begin position="521"/>
        <end position="725"/>
    </location>
</feature>
<dbReference type="InterPro" id="IPR038648">
    <property type="entry name" value="PHR_sf"/>
</dbReference>
<sequence length="725" mass="83188">MSLQKTMDNLKKEKVDWRKGKTLPNCMLYMLENEIMCDVTFRVGESCKIIKAHKNILASRSLVFHTMFEGSLPEKGEINISDIDEDIFNKLLRYAYCDEVQLSTSNVNRIFYAADKYMLSTLKTKCCELLKSTAQSGNAVVTLSTANQFHLEDLQKESLQYIENNTEKCLLSSHAGQLNSECVQMIVKSEHLSCSETEVCKFFLKWVEAQCEMQGKEVNAENFRAIAGEMVFMIKFPLVEKTYFSKKVSHSMLLTTDEILSVFRYHFGEQCSLFSDKPRCSREQNKNRQTKCIYRHKTVSNGWRSTAENALNFRLNKPILLKGVIIFGPNSIFSEANSQFILELTDISEKRICHEMLYFPLATDLKETVAFELIDPIQLNADEQYTIIVRDIKLTTYYGNNCNSICAQDGVIITFDNSPKSKCGTDVHREVRQYRKSSEEDDRVDSIWNELQGICLHGNQRGTVQELKRDTQVLLKNMAIYKDVVKMNKQLKNNIKWILEEIRGEKEILRIVSLLKNDFKGTCAKPARDCTELKKYNKQSGVYKISAGNSKALKVYCDMATDGGGWSIIQRHQDGNVDFKRTWAEYENGFGNVEGDYWLGNKHIHRMTSSGKYELRIDLTNNKNEKKYAVYKQFSIGDAASKYKLRVGSYSGNAGDSMTVHDGMMFSSTDKDNDQYGGDCAKQYGPWWHKKCCSSALNKQLSSNLYWVTFPNYAAKSSIMMIRRI</sequence>
<evidence type="ECO:0000313" key="6">
    <source>
        <dbReference type="Proteomes" id="UP000596742"/>
    </source>
</evidence>
<organism evidence="5 6">
    <name type="scientific">Mytilus galloprovincialis</name>
    <name type="common">Mediterranean mussel</name>
    <dbReference type="NCBI Taxonomy" id="29158"/>
    <lineage>
        <taxon>Eukaryota</taxon>
        <taxon>Metazoa</taxon>
        <taxon>Spiralia</taxon>
        <taxon>Lophotrochozoa</taxon>
        <taxon>Mollusca</taxon>
        <taxon>Bivalvia</taxon>
        <taxon>Autobranchia</taxon>
        <taxon>Pteriomorphia</taxon>
        <taxon>Mytilida</taxon>
        <taxon>Mytiloidea</taxon>
        <taxon>Mytilidae</taxon>
        <taxon>Mytilinae</taxon>
        <taxon>Mytilus</taxon>
    </lineage>
</organism>
<dbReference type="InterPro" id="IPR012983">
    <property type="entry name" value="PHR"/>
</dbReference>
<evidence type="ECO:0000256" key="2">
    <source>
        <dbReference type="ARBA" id="ARBA00022490"/>
    </source>
</evidence>
<dbReference type="GO" id="GO:0022008">
    <property type="term" value="P:neurogenesis"/>
    <property type="evidence" value="ECO:0007669"/>
    <property type="project" value="TreeGrafter"/>
</dbReference>